<organism evidence="2 3">
    <name type="scientific">Cinara cedri</name>
    <dbReference type="NCBI Taxonomy" id="506608"/>
    <lineage>
        <taxon>Eukaryota</taxon>
        <taxon>Metazoa</taxon>
        <taxon>Ecdysozoa</taxon>
        <taxon>Arthropoda</taxon>
        <taxon>Hexapoda</taxon>
        <taxon>Insecta</taxon>
        <taxon>Pterygota</taxon>
        <taxon>Neoptera</taxon>
        <taxon>Paraneoptera</taxon>
        <taxon>Hemiptera</taxon>
        <taxon>Sternorrhyncha</taxon>
        <taxon>Aphidomorpha</taxon>
        <taxon>Aphidoidea</taxon>
        <taxon>Aphididae</taxon>
        <taxon>Lachninae</taxon>
        <taxon>Cinara</taxon>
    </lineage>
</organism>
<feature type="region of interest" description="Disordered" evidence="1">
    <location>
        <begin position="80"/>
        <end position="116"/>
    </location>
</feature>
<gene>
    <name evidence="2" type="ORF">CINCED_3A014912</name>
</gene>
<evidence type="ECO:0000313" key="3">
    <source>
        <dbReference type="Proteomes" id="UP000325440"/>
    </source>
</evidence>
<dbReference type="EMBL" id="CABPRJ010001427">
    <property type="protein sequence ID" value="VVC35541.1"/>
    <property type="molecule type" value="Genomic_DNA"/>
</dbReference>
<evidence type="ECO:0000313" key="2">
    <source>
        <dbReference type="EMBL" id="VVC35541.1"/>
    </source>
</evidence>
<accession>A0A5E4MXU6</accession>
<reference evidence="2 3" key="1">
    <citation type="submission" date="2019-08" db="EMBL/GenBank/DDBJ databases">
        <authorList>
            <person name="Alioto T."/>
            <person name="Alioto T."/>
            <person name="Gomez Garrido J."/>
        </authorList>
    </citation>
    <scope>NUCLEOTIDE SEQUENCE [LARGE SCALE GENOMIC DNA]</scope>
</reference>
<keyword evidence="3" id="KW-1185">Reference proteome</keyword>
<protein>
    <submittedName>
        <fullName evidence="2">Uncharacterized protein</fullName>
    </submittedName>
</protein>
<dbReference type="OrthoDB" id="6627597at2759"/>
<proteinExistence type="predicted"/>
<dbReference type="AlphaFoldDB" id="A0A5E4MXU6"/>
<dbReference type="Proteomes" id="UP000325440">
    <property type="component" value="Unassembled WGS sequence"/>
</dbReference>
<sequence length="180" mass="20469">MEKKLVFNVFLYLCGTLENEKSLNKQRYKLFTKCVTKNKINLVSLPLTEEAVRQHSYRVYLQAQTGKGFVKKVEIRSIDNTHLPPMGKPRGTEKPGNQERINGKNNGEKPWNNMNPNNGQGKLVTTGFRPPRSTVADVAELLLDKAQVAMMCARRLMGRAGGVPVWEEMMDAWRKRRPGP</sequence>
<evidence type="ECO:0000256" key="1">
    <source>
        <dbReference type="SAM" id="MobiDB-lite"/>
    </source>
</evidence>
<name>A0A5E4MXU6_9HEMI</name>